<dbReference type="Proteomes" id="UP000500870">
    <property type="component" value="Chromosome 3"/>
</dbReference>
<dbReference type="AlphaFoldDB" id="A0A6H0ZQI6"/>
<reference evidence="1 2" key="1">
    <citation type="submission" date="2020-04" db="EMBL/GenBank/DDBJ databases">
        <title>FDA dAtabase for Regulatory Grade micrObial Sequences (FDA-ARGOS): Supporting development and validation of Infectious Disease Dx tests.</title>
        <authorList>
            <person name="Sciortino C."/>
            <person name="Tallon L."/>
            <person name="Sadzewicz L."/>
            <person name="Vavikolanu K."/>
            <person name="Mehta A."/>
            <person name="Aluvathingal J."/>
            <person name="Nadendla S."/>
            <person name="Nandy P."/>
            <person name="Geyer C."/>
            <person name="Yan Y."/>
            <person name="Sichtig H."/>
        </authorList>
    </citation>
    <scope>NUCLEOTIDE SEQUENCE [LARGE SCALE GENOMIC DNA]</scope>
    <source>
        <strain evidence="1 2">FDAARGOS_633</strain>
    </source>
</reference>
<name>A0A6H0ZQI6_9HYPH</name>
<evidence type="ECO:0000313" key="1">
    <source>
        <dbReference type="EMBL" id="QIX23105.1"/>
    </source>
</evidence>
<dbReference type="InterPro" id="IPR015422">
    <property type="entry name" value="PyrdxlP-dep_Trfase_small"/>
</dbReference>
<gene>
    <name evidence="1" type="ORF">FOB41_18140</name>
</gene>
<evidence type="ECO:0000313" key="2">
    <source>
        <dbReference type="Proteomes" id="UP000500870"/>
    </source>
</evidence>
<proteinExistence type="predicted"/>
<dbReference type="EMBL" id="CP050899">
    <property type="protein sequence ID" value="QIX23105.1"/>
    <property type="molecule type" value="Genomic_DNA"/>
</dbReference>
<sequence>MARSCSPVLQYSLHSMTAEDRTHERGVIAPAMPQGDIIGLAPPLRLKCEEAEEVVRFTADAVRQVLGQMRQPMRFQIRDTVA</sequence>
<accession>A0A6H0ZQI6</accession>
<dbReference type="Gene3D" id="3.90.1150.10">
    <property type="entry name" value="Aspartate Aminotransferase, domain 1"/>
    <property type="match status" value="1"/>
</dbReference>
<protein>
    <submittedName>
        <fullName evidence="1">Uncharacterized protein</fullName>
    </submittedName>
</protein>
<organism evidence="1 2">
    <name type="scientific">Agrobacterium pusense</name>
    <dbReference type="NCBI Taxonomy" id="648995"/>
    <lineage>
        <taxon>Bacteria</taxon>
        <taxon>Pseudomonadati</taxon>
        <taxon>Pseudomonadota</taxon>
        <taxon>Alphaproteobacteria</taxon>
        <taxon>Hyphomicrobiales</taxon>
        <taxon>Rhizobiaceae</taxon>
        <taxon>Rhizobium/Agrobacterium group</taxon>
        <taxon>Agrobacterium</taxon>
    </lineage>
</organism>